<name>A0ABM8KE46_9FLAO</name>
<evidence type="ECO:0000313" key="1">
    <source>
        <dbReference type="EMBL" id="CAA9195218.1"/>
    </source>
</evidence>
<keyword evidence="2" id="KW-1185">Reference proteome</keyword>
<comment type="caution">
    <text evidence="1">The sequence shown here is derived from an EMBL/GenBank/DDBJ whole genome shotgun (WGS) entry which is preliminary data.</text>
</comment>
<dbReference type="Proteomes" id="UP000474567">
    <property type="component" value="Unassembled WGS sequence"/>
</dbReference>
<evidence type="ECO:0000313" key="2">
    <source>
        <dbReference type="Proteomes" id="UP000474567"/>
    </source>
</evidence>
<protein>
    <submittedName>
        <fullName evidence="1">Uncharacterized protein</fullName>
    </submittedName>
</protein>
<sequence>MKERIEVLYNKNRRKTKLKFKKVLRFISEKIIHR</sequence>
<proteinExistence type="predicted"/>
<accession>A0ABM8KE46</accession>
<organism evidence="1 2">
    <name type="scientific">Flavobacterium collinsii</name>
    <dbReference type="NCBI Taxonomy" id="1114861"/>
    <lineage>
        <taxon>Bacteria</taxon>
        <taxon>Pseudomonadati</taxon>
        <taxon>Bacteroidota</taxon>
        <taxon>Flavobacteriia</taxon>
        <taxon>Flavobacteriales</taxon>
        <taxon>Flavobacteriaceae</taxon>
        <taxon>Flavobacterium</taxon>
    </lineage>
</organism>
<gene>
    <name evidence="1" type="ORF">FLACOL7796_00524</name>
</gene>
<dbReference type="EMBL" id="CADCST010000054">
    <property type="protein sequence ID" value="CAA9195218.1"/>
    <property type="molecule type" value="Genomic_DNA"/>
</dbReference>
<reference evidence="1 2" key="1">
    <citation type="submission" date="2020-02" db="EMBL/GenBank/DDBJ databases">
        <authorList>
            <person name="Criscuolo A."/>
        </authorList>
    </citation>
    <scope>NUCLEOTIDE SEQUENCE [LARGE SCALE GENOMIC DNA]</scope>
    <source>
        <strain evidence="1">CECT7796</strain>
    </source>
</reference>